<keyword evidence="1" id="KW-0812">Transmembrane</keyword>
<dbReference type="PANTHER" id="PTHR30092">
    <property type="entry name" value="INNER MEMBRANE PROTEIN CRED"/>
    <property type="match status" value="1"/>
</dbReference>
<keyword evidence="1" id="KW-0472">Membrane</keyword>
<feature type="transmembrane region" description="Helical" evidence="1">
    <location>
        <begin position="325"/>
        <end position="346"/>
    </location>
</feature>
<accession>A0ABQ5PT71</accession>
<dbReference type="Proteomes" id="UP001165044">
    <property type="component" value="Unassembled WGS sequence"/>
</dbReference>
<sequence length="445" mass="48462">MRNPLLMKSLTVAGLALLLLIPLALVQGLVEGRNARQIQAANDIARLNAGRQQLTGPLLVARYEEQVVTEAKNKTTGETVSRVSWVGKYQVIVPKSLEVTAQARVDTRNRGLFKAHAYDLDTQAKGRFSIPRGLGLGPSRTIRPGRATLLLGLTDLRGLRERPVLHWAGRAMDWQPGGQEGILDAAVHVDLGALSDLEGRDWDFEMPLALRGSQAFSVAPVAEFTRVTLTSPWPSPSFQGRFSARHNLSPQGFTATWEVFHLARSLGKILEGKGDSEECFGVAFLEPVNVYLQTERATKYGFLFVGLVFAAFFFVEVLRRLPIHPLQYLLVGLSLAIFFLLLLSLSEHIPFGWAYLASCLASLGLLGIYLVHVLRSARQGLGFTGGLALIFALLYGLLLYEDSALLMGSAVLFLGLAAVMIGTRKVDWYALSQSGGPAAIPGDGK</sequence>
<reference evidence="2" key="1">
    <citation type="journal article" date="2023" name="Antonie Van Leeuwenhoek">
        <title>Mesoterricola silvestris gen. nov., sp. nov., Mesoterricola sediminis sp. nov., Geothrix oryzae sp. nov., Geothrix edaphica sp. nov., Geothrix rubra sp. nov., and Geothrix limicola sp. nov., six novel members of Acidobacteriota isolated from soils.</title>
        <authorList>
            <person name="Itoh H."/>
            <person name="Sugisawa Y."/>
            <person name="Mise K."/>
            <person name="Xu Z."/>
            <person name="Kuniyasu M."/>
            <person name="Ushijima N."/>
            <person name="Kawano K."/>
            <person name="Kobayashi E."/>
            <person name="Shiratori Y."/>
            <person name="Masuda Y."/>
            <person name="Senoo K."/>
        </authorList>
    </citation>
    <scope>NUCLEOTIDE SEQUENCE</scope>
    <source>
        <strain evidence="2">Red802</strain>
    </source>
</reference>
<keyword evidence="1" id="KW-1133">Transmembrane helix</keyword>
<dbReference type="EMBL" id="BSDC01000001">
    <property type="protein sequence ID" value="GLH65642.1"/>
    <property type="molecule type" value="Genomic_DNA"/>
</dbReference>
<evidence type="ECO:0000256" key="1">
    <source>
        <dbReference type="SAM" id="Phobius"/>
    </source>
</evidence>
<gene>
    <name evidence="2" type="primary">creD</name>
    <name evidence="2" type="ORF">GETHED_00060</name>
</gene>
<dbReference type="InterPro" id="IPR010364">
    <property type="entry name" value="Uncharacterised_IM_CreD"/>
</dbReference>
<feature type="transmembrane region" description="Helical" evidence="1">
    <location>
        <begin position="404"/>
        <end position="423"/>
    </location>
</feature>
<evidence type="ECO:0000313" key="3">
    <source>
        <dbReference type="Proteomes" id="UP001165044"/>
    </source>
</evidence>
<dbReference type="PIRSF" id="PIRSF004548">
    <property type="entry name" value="CreD"/>
    <property type="match status" value="1"/>
</dbReference>
<proteinExistence type="predicted"/>
<dbReference type="NCBIfam" id="NF008712">
    <property type="entry name" value="PRK11715.1-1"/>
    <property type="match status" value="1"/>
</dbReference>
<dbReference type="PANTHER" id="PTHR30092:SF0">
    <property type="entry name" value="INNER MEMBRANE PROTEIN CRED"/>
    <property type="match status" value="1"/>
</dbReference>
<evidence type="ECO:0000313" key="2">
    <source>
        <dbReference type="EMBL" id="GLH65642.1"/>
    </source>
</evidence>
<feature type="transmembrane region" description="Helical" evidence="1">
    <location>
        <begin position="381"/>
        <end position="398"/>
    </location>
</feature>
<dbReference type="Pfam" id="PF06123">
    <property type="entry name" value="CreD"/>
    <property type="match status" value="1"/>
</dbReference>
<dbReference type="RefSeq" id="WP_285605729.1">
    <property type="nucleotide sequence ID" value="NZ_BSDC01000001.1"/>
</dbReference>
<protein>
    <submittedName>
        <fullName evidence="2">Cell envelope integrity protein CreD</fullName>
    </submittedName>
</protein>
<name>A0ABQ5PT71_9BACT</name>
<feature type="transmembrane region" description="Helical" evidence="1">
    <location>
        <begin position="300"/>
        <end position="318"/>
    </location>
</feature>
<keyword evidence="3" id="KW-1185">Reference proteome</keyword>
<comment type="caution">
    <text evidence="2">The sequence shown here is derived from an EMBL/GenBank/DDBJ whole genome shotgun (WGS) entry which is preliminary data.</text>
</comment>
<feature type="transmembrane region" description="Helical" evidence="1">
    <location>
        <begin position="352"/>
        <end position="374"/>
    </location>
</feature>
<organism evidence="2 3">
    <name type="scientific">Geothrix edaphica</name>
    <dbReference type="NCBI Taxonomy" id="2927976"/>
    <lineage>
        <taxon>Bacteria</taxon>
        <taxon>Pseudomonadati</taxon>
        <taxon>Acidobacteriota</taxon>
        <taxon>Holophagae</taxon>
        <taxon>Holophagales</taxon>
        <taxon>Holophagaceae</taxon>
        <taxon>Geothrix</taxon>
    </lineage>
</organism>